<dbReference type="EMBL" id="KL584868">
    <property type="protein sequence ID" value="KEQ57851.1"/>
    <property type="molecule type" value="Genomic_DNA"/>
</dbReference>
<protein>
    <submittedName>
        <fullName evidence="1">Uncharacterized protein</fullName>
    </submittedName>
</protein>
<organism evidence="1 2">
    <name type="scientific">Aureobasidium melanogenum (strain CBS 110374)</name>
    <name type="common">Aureobasidium pullulans var. melanogenum</name>
    <dbReference type="NCBI Taxonomy" id="1043003"/>
    <lineage>
        <taxon>Eukaryota</taxon>
        <taxon>Fungi</taxon>
        <taxon>Dikarya</taxon>
        <taxon>Ascomycota</taxon>
        <taxon>Pezizomycotina</taxon>
        <taxon>Dothideomycetes</taxon>
        <taxon>Dothideomycetidae</taxon>
        <taxon>Dothideales</taxon>
        <taxon>Saccotheciaceae</taxon>
        <taxon>Aureobasidium</taxon>
    </lineage>
</organism>
<dbReference type="RefSeq" id="XP_040874875.1">
    <property type="nucleotide sequence ID" value="XM_041025472.1"/>
</dbReference>
<accession>A0A074W5J3</accession>
<dbReference type="Proteomes" id="UP000030672">
    <property type="component" value="Unassembled WGS sequence"/>
</dbReference>
<dbReference type="GO" id="GO:0003824">
    <property type="term" value="F:catalytic activity"/>
    <property type="evidence" value="ECO:0007669"/>
    <property type="project" value="InterPro"/>
</dbReference>
<evidence type="ECO:0000313" key="1">
    <source>
        <dbReference type="EMBL" id="KEQ57851.1"/>
    </source>
</evidence>
<gene>
    <name evidence="1" type="ORF">M437DRAFT_70495</name>
</gene>
<dbReference type="AlphaFoldDB" id="A0A074W5J3"/>
<dbReference type="PANTHER" id="PTHR46082">
    <property type="entry name" value="ATP/GTP-BINDING PROTEIN-RELATED"/>
    <property type="match status" value="1"/>
</dbReference>
<proteinExistence type="predicted"/>
<dbReference type="PANTHER" id="PTHR46082:SF11">
    <property type="entry name" value="AAA+ ATPASE DOMAIN-CONTAINING PROTEIN-RELATED"/>
    <property type="match status" value="1"/>
</dbReference>
<dbReference type="Gene3D" id="3.40.50.1580">
    <property type="entry name" value="Nucleoside phosphorylase domain"/>
    <property type="match status" value="1"/>
</dbReference>
<dbReference type="InterPro" id="IPR035994">
    <property type="entry name" value="Nucleoside_phosphorylase_sf"/>
</dbReference>
<name>A0A074W5J3_AURM1</name>
<sequence length="132" mass="14699">MERTCDEQATCLPQTAAELLDRTVCLHGWVAWDHASATHGADGRSTLSSVTYRCDRLEMSSEITPTNSEDYTVAWIAALPHERAAGEMMLDHEYVQPKSFTKNVNDPNRYSWGWIGEHLVVIASLPAGEYGT</sequence>
<dbReference type="GeneID" id="63918845"/>
<dbReference type="HOGENOM" id="CLU_1916661_0_0_1"/>
<dbReference type="GO" id="GO:0009116">
    <property type="term" value="P:nucleoside metabolic process"/>
    <property type="evidence" value="ECO:0007669"/>
    <property type="project" value="InterPro"/>
</dbReference>
<dbReference type="InterPro" id="IPR053137">
    <property type="entry name" value="NLR-like"/>
</dbReference>
<dbReference type="STRING" id="1043003.A0A074W5J3"/>
<reference evidence="1 2" key="1">
    <citation type="journal article" date="2014" name="BMC Genomics">
        <title>Genome sequencing of four Aureobasidium pullulans varieties: biotechnological potential, stress tolerance, and description of new species.</title>
        <authorList>
            <person name="Gostin Ar C."/>
            <person name="Ohm R.A."/>
            <person name="Kogej T."/>
            <person name="Sonjak S."/>
            <person name="Turk M."/>
            <person name="Zajc J."/>
            <person name="Zalar P."/>
            <person name="Grube M."/>
            <person name="Sun H."/>
            <person name="Han J."/>
            <person name="Sharma A."/>
            <person name="Chiniquy J."/>
            <person name="Ngan C.Y."/>
            <person name="Lipzen A."/>
            <person name="Barry K."/>
            <person name="Grigoriev I.V."/>
            <person name="Gunde-Cimerman N."/>
        </authorList>
    </citation>
    <scope>NUCLEOTIDE SEQUENCE [LARGE SCALE GENOMIC DNA]</scope>
    <source>
        <strain evidence="1 2">CBS 110374</strain>
    </source>
</reference>
<evidence type="ECO:0000313" key="2">
    <source>
        <dbReference type="Proteomes" id="UP000030672"/>
    </source>
</evidence>
<keyword evidence="2" id="KW-1185">Reference proteome</keyword>